<dbReference type="InterPro" id="IPR036249">
    <property type="entry name" value="Thioredoxin-like_sf"/>
</dbReference>
<evidence type="ECO:0000313" key="7">
    <source>
        <dbReference type="EMBL" id="NGZ44008.1"/>
    </source>
</evidence>
<evidence type="ECO:0000256" key="1">
    <source>
        <dbReference type="ARBA" id="ARBA00004196"/>
    </source>
</evidence>
<dbReference type="RefSeq" id="WP_166229831.1">
    <property type="nucleotide sequence ID" value="NZ_CBCSIJ010000002.1"/>
</dbReference>
<evidence type="ECO:0000256" key="3">
    <source>
        <dbReference type="ARBA" id="ARBA00023157"/>
    </source>
</evidence>
<dbReference type="PROSITE" id="PS00194">
    <property type="entry name" value="THIOREDOXIN_1"/>
    <property type="match status" value="1"/>
</dbReference>
<keyword evidence="5" id="KW-0732">Signal</keyword>
<reference evidence="7 8" key="1">
    <citation type="submission" date="2019-02" db="EMBL/GenBank/DDBJ databases">
        <title>Genome of a new Bacteroidetes strain.</title>
        <authorList>
            <person name="Pitt A."/>
        </authorList>
    </citation>
    <scope>NUCLEOTIDE SEQUENCE [LARGE SCALE GENOMIC DNA]</scope>
    <source>
        <strain evidence="7 8">50C-KIRBA</strain>
    </source>
</reference>
<dbReference type="InterPro" id="IPR017937">
    <property type="entry name" value="Thioredoxin_CS"/>
</dbReference>
<comment type="subcellular location">
    <subcellularLocation>
        <location evidence="1">Cell envelope</location>
    </subcellularLocation>
</comment>
<evidence type="ECO:0000256" key="5">
    <source>
        <dbReference type="SAM" id="SignalP"/>
    </source>
</evidence>
<keyword evidence="8" id="KW-1185">Reference proteome</keyword>
<feature type="signal peptide" evidence="5">
    <location>
        <begin position="1"/>
        <end position="18"/>
    </location>
</feature>
<dbReference type="InterPro" id="IPR000866">
    <property type="entry name" value="AhpC/TSA"/>
</dbReference>
<evidence type="ECO:0000313" key="8">
    <source>
        <dbReference type="Proteomes" id="UP001318301"/>
    </source>
</evidence>
<evidence type="ECO:0000256" key="4">
    <source>
        <dbReference type="ARBA" id="ARBA00023284"/>
    </source>
</evidence>
<proteinExistence type="predicted"/>
<feature type="domain" description="Thioredoxin" evidence="6">
    <location>
        <begin position="230"/>
        <end position="371"/>
    </location>
</feature>
<organism evidence="7 8">
    <name type="scientific">Aquirufa beregesia</name>
    <dbReference type="NCBI Taxonomy" id="2516556"/>
    <lineage>
        <taxon>Bacteria</taxon>
        <taxon>Pseudomonadati</taxon>
        <taxon>Bacteroidota</taxon>
        <taxon>Cytophagia</taxon>
        <taxon>Cytophagales</taxon>
        <taxon>Flectobacillaceae</taxon>
        <taxon>Aquirufa</taxon>
    </lineage>
</organism>
<keyword evidence="4" id="KW-0676">Redox-active center</keyword>
<feature type="chain" id="PRO_5047229193" evidence="5">
    <location>
        <begin position="19"/>
        <end position="372"/>
    </location>
</feature>
<dbReference type="EMBL" id="SEWW01000003">
    <property type="protein sequence ID" value="NGZ44008.1"/>
    <property type="molecule type" value="Genomic_DNA"/>
</dbReference>
<name>A0ABX0EVB6_9BACT</name>
<comment type="caution">
    <text evidence="7">The sequence shown here is derived from an EMBL/GenBank/DDBJ whole genome shotgun (WGS) entry which is preliminary data.</text>
</comment>
<dbReference type="InterPro" id="IPR050553">
    <property type="entry name" value="Thioredoxin_ResA/DsbE_sf"/>
</dbReference>
<dbReference type="Pfam" id="PF00578">
    <property type="entry name" value="AhpC-TSA"/>
    <property type="match status" value="1"/>
</dbReference>
<evidence type="ECO:0000256" key="2">
    <source>
        <dbReference type="ARBA" id="ARBA00022748"/>
    </source>
</evidence>
<dbReference type="Proteomes" id="UP001318301">
    <property type="component" value="Unassembled WGS sequence"/>
</dbReference>
<keyword evidence="2" id="KW-0201">Cytochrome c-type biogenesis</keyword>
<protein>
    <submittedName>
        <fullName evidence="7">AhpC/TSA family protein</fullName>
    </submittedName>
</protein>
<dbReference type="PANTHER" id="PTHR42852">
    <property type="entry name" value="THIOL:DISULFIDE INTERCHANGE PROTEIN DSBE"/>
    <property type="match status" value="1"/>
</dbReference>
<dbReference type="PANTHER" id="PTHR42852:SF6">
    <property type="entry name" value="THIOL:DISULFIDE INTERCHANGE PROTEIN DSBE"/>
    <property type="match status" value="1"/>
</dbReference>
<dbReference type="InterPro" id="IPR013766">
    <property type="entry name" value="Thioredoxin_domain"/>
</dbReference>
<evidence type="ECO:0000259" key="6">
    <source>
        <dbReference type="PROSITE" id="PS51352"/>
    </source>
</evidence>
<dbReference type="PROSITE" id="PS51352">
    <property type="entry name" value="THIOREDOXIN_2"/>
    <property type="match status" value="1"/>
</dbReference>
<dbReference type="SUPFAM" id="SSF52833">
    <property type="entry name" value="Thioredoxin-like"/>
    <property type="match status" value="1"/>
</dbReference>
<gene>
    <name evidence="7" type="ORF">EWU23_05920</name>
</gene>
<dbReference type="Gene3D" id="3.40.30.10">
    <property type="entry name" value="Glutaredoxin"/>
    <property type="match status" value="1"/>
</dbReference>
<sequence>MNRICLLAFIFMSFALQAQEFTIQVKVKQLVPQRKIYLEFLNGRGQAIKIDSLSPDQNNSGVFRGKVLEGGGFYLINFYDIANPQKVMVILEGNEKVQVEADGVNLPDKPGAYGVTGESINIKMMNQVMAISKGLEKKVIAWNAEIQKTPASQTRIQKEFETAQNVALSQIKTLIPQMGTNLVALWTTNFLPVESEMATLEIIAEKFRVARPNHAQIKPFLENLKRLKGVSIGSEAPEISLPSPNGEKVALSSLRGKYVLIDFWASWCGPCRRENPNVIKTYARFKDKGFEIFGVSLDQDKSAWLKAIETDQLTWKHVSDLQYWNSVAAQAYQVSAIPMTFMIDKEGKIMAKGLRGASLDQFLEDLFKGINR</sequence>
<keyword evidence="3" id="KW-1015">Disulfide bond</keyword>
<dbReference type="CDD" id="cd02966">
    <property type="entry name" value="TlpA_like_family"/>
    <property type="match status" value="1"/>
</dbReference>
<accession>A0ABX0EVB6</accession>